<dbReference type="PANTHER" id="PTHR43867">
    <property type="entry name" value="CELLULOSE SYNTHASE CATALYTIC SUBUNIT A [UDP-FORMING]"/>
    <property type="match status" value="1"/>
</dbReference>
<dbReference type="Gene3D" id="1.50.10.140">
    <property type="match status" value="1"/>
</dbReference>
<organism evidence="6 7">
    <name type="scientific">Bartonella doshiae</name>
    <dbReference type="NCBI Taxonomy" id="33044"/>
    <lineage>
        <taxon>Bacteria</taxon>
        <taxon>Pseudomonadati</taxon>
        <taxon>Pseudomonadota</taxon>
        <taxon>Alphaproteobacteria</taxon>
        <taxon>Hyphomicrobiales</taxon>
        <taxon>Bartonellaceae</taxon>
        <taxon>Bartonella</taxon>
    </lineage>
</organism>
<feature type="transmembrane region" description="Helical" evidence="5">
    <location>
        <begin position="213"/>
        <end position="235"/>
    </location>
</feature>
<accession>A0A380ZGU9</accession>
<keyword evidence="3" id="KW-0808">Transferase</keyword>
<evidence type="ECO:0000256" key="5">
    <source>
        <dbReference type="SAM" id="Phobius"/>
    </source>
</evidence>
<name>A0A380ZGU9_BARDO</name>
<comment type="subcellular location">
    <subcellularLocation>
        <location evidence="1">Membrane</location>
        <topology evidence="1">Multi-pass membrane protein</topology>
    </subcellularLocation>
</comment>
<evidence type="ECO:0000256" key="3">
    <source>
        <dbReference type="ARBA" id="ARBA00022679"/>
    </source>
</evidence>
<feature type="transmembrane region" description="Helical" evidence="5">
    <location>
        <begin position="186"/>
        <end position="206"/>
    </location>
</feature>
<dbReference type="GO" id="GO:0005886">
    <property type="term" value="C:plasma membrane"/>
    <property type="evidence" value="ECO:0007669"/>
    <property type="project" value="TreeGrafter"/>
</dbReference>
<sequence>MEGGYARTALVSNVEVIEDYPTAYNADVVRHHRWIRGDWQLLPYLLFPHKISSITHWKMQDNLRRSLTPLMWLIAAITGWFLLPLKSAIIWQTFLLLSLFVSPILGVLQTFIPSNIDHSLREYLRLILNKSIFTLTNIFLQTTFIAHSAYFMTDAIVRTLYRIGISKQHLLEWKTSSSTKTMPNSLGFYILTMWPASLIGILAIALPFSFYSLTSFLALPFGLAWFFSPLIAWIVRQSSTFEDTLHISSGNNKTLRCIARRTWLYYATFVNAQNNYLPPDNFQEDPEPLVAQRTSPTNIGVYLLSIIAARNFGWIGFAEAITRIECTLRSLEKMEKFRGHLYNWYETDTLKPLLPTYVSTVDSGNLAGHLVTLSSALSEWAEKPHLFFKVI</sequence>
<reference evidence="6 7" key="1">
    <citation type="submission" date="2018-06" db="EMBL/GenBank/DDBJ databases">
        <authorList>
            <consortium name="Pathogen Informatics"/>
            <person name="Doyle S."/>
        </authorList>
    </citation>
    <scope>NUCLEOTIDE SEQUENCE [LARGE SCALE GENOMIC DNA]</scope>
    <source>
        <strain evidence="6 7">NCTC12862</strain>
    </source>
</reference>
<evidence type="ECO:0000256" key="1">
    <source>
        <dbReference type="ARBA" id="ARBA00004141"/>
    </source>
</evidence>
<keyword evidence="5" id="KW-0812">Transmembrane</keyword>
<feature type="transmembrane region" description="Helical" evidence="5">
    <location>
        <begin position="66"/>
        <end position="83"/>
    </location>
</feature>
<keyword evidence="4 5" id="KW-1133">Transmembrane helix</keyword>
<dbReference type="GO" id="GO:0016758">
    <property type="term" value="F:hexosyltransferase activity"/>
    <property type="evidence" value="ECO:0007669"/>
    <property type="project" value="TreeGrafter"/>
</dbReference>
<dbReference type="Proteomes" id="UP000254950">
    <property type="component" value="Unassembled WGS sequence"/>
</dbReference>
<evidence type="ECO:0000313" key="7">
    <source>
        <dbReference type="Proteomes" id="UP000254950"/>
    </source>
</evidence>
<keyword evidence="2" id="KW-0328">Glycosyltransferase</keyword>
<evidence type="ECO:0000256" key="4">
    <source>
        <dbReference type="ARBA" id="ARBA00022989"/>
    </source>
</evidence>
<evidence type="ECO:0000313" key="6">
    <source>
        <dbReference type="EMBL" id="SUV46193.1"/>
    </source>
</evidence>
<dbReference type="AlphaFoldDB" id="A0A380ZGU9"/>
<proteinExistence type="predicted"/>
<dbReference type="InterPro" id="IPR050321">
    <property type="entry name" value="Glycosyltr_2/OpgH_subfam"/>
</dbReference>
<evidence type="ECO:0000256" key="2">
    <source>
        <dbReference type="ARBA" id="ARBA00022676"/>
    </source>
</evidence>
<feature type="transmembrane region" description="Helical" evidence="5">
    <location>
        <begin position="132"/>
        <end position="152"/>
    </location>
</feature>
<dbReference type="EMBL" id="UFTF01000001">
    <property type="protein sequence ID" value="SUV46193.1"/>
    <property type="molecule type" value="Genomic_DNA"/>
</dbReference>
<dbReference type="PANTHER" id="PTHR43867:SF2">
    <property type="entry name" value="CELLULOSE SYNTHASE CATALYTIC SUBUNIT A [UDP-FORMING]"/>
    <property type="match status" value="1"/>
</dbReference>
<protein>
    <submittedName>
        <fullName evidence="6">Uncharacterized protein conserved in bacteria</fullName>
    </submittedName>
</protein>
<gene>
    <name evidence="6" type="ORF">NCTC12862_01598</name>
</gene>
<feature type="transmembrane region" description="Helical" evidence="5">
    <location>
        <begin position="89"/>
        <end position="112"/>
    </location>
</feature>
<keyword evidence="5" id="KW-0472">Membrane</keyword>